<feature type="domain" description="HTH lysR-type" evidence="5">
    <location>
        <begin position="1"/>
        <end position="60"/>
    </location>
</feature>
<dbReference type="InterPro" id="IPR036388">
    <property type="entry name" value="WH-like_DNA-bd_sf"/>
</dbReference>
<dbReference type="SUPFAM" id="SSF46785">
    <property type="entry name" value="Winged helix' DNA-binding domain"/>
    <property type="match status" value="1"/>
</dbReference>
<comment type="similarity">
    <text evidence="1">Belongs to the LysR transcriptional regulatory family.</text>
</comment>
<keyword evidence="7" id="KW-1185">Reference proteome</keyword>
<reference evidence="6 7" key="1">
    <citation type="journal article" date="2019" name="Int. J. Syst. Evol. Microbiol.">
        <title>Lactobacillus salitolerans sp. nov., a novel lactic acid bacterium isolated from spent mushroom substrates.</title>
        <authorList>
            <person name="Tohno M."/>
            <person name="Tanizawa Y."/>
            <person name="Kojima Y."/>
            <person name="Sakamoto M."/>
            <person name="Nakamura Y."/>
            <person name="Ohkuma M."/>
            <person name="Kobayashi H."/>
        </authorList>
    </citation>
    <scope>NUCLEOTIDE SEQUENCE [LARGE SCALE GENOMIC DNA]</scope>
    <source>
        <strain evidence="6 7">YK43</strain>
    </source>
</reference>
<dbReference type="Pfam" id="PF00126">
    <property type="entry name" value="HTH_1"/>
    <property type="match status" value="1"/>
</dbReference>
<dbReference type="Pfam" id="PF03466">
    <property type="entry name" value="LysR_substrate"/>
    <property type="match status" value="1"/>
</dbReference>
<keyword evidence="3" id="KW-0238">DNA-binding</keyword>
<dbReference type="Proteomes" id="UP000286848">
    <property type="component" value="Unassembled WGS sequence"/>
</dbReference>
<protein>
    <submittedName>
        <fullName evidence="6">Malolactic regulator</fullName>
    </submittedName>
</protein>
<dbReference type="GO" id="GO:0005829">
    <property type="term" value="C:cytosol"/>
    <property type="evidence" value="ECO:0007669"/>
    <property type="project" value="TreeGrafter"/>
</dbReference>
<keyword evidence="4" id="KW-0804">Transcription</keyword>
<dbReference type="InterPro" id="IPR005119">
    <property type="entry name" value="LysR_subst-bd"/>
</dbReference>
<proteinExistence type="inferred from homology"/>
<evidence type="ECO:0000256" key="2">
    <source>
        <dbReference type="ARBA" id="ARBA00023015"/>
    </source>
</evidence>
<dbReference type="InterPro" id="IPR000847">
    <property type="entry name" value="LysR_HTH_N"/>
</dbReference>
<sequence length="292" mass="33243">MNIKDLEYFKMVFIEKSFSQAALQMHVSQPTITQAIKRLEEEFESELFIRNHSHQELQPTRAGRQLLVHVEQVLLELKLARKELKQLEFGKVRVGLPPIIGNYYLPQIFPALFRSELINKFETTEAGSADLRKQLIHGDLDIALLGSLSPISDQGLKVDLFAQSRFKIVVSEKSPLAQKDTVKFADLQNENFIVLDKGFVHQKALKQISQQVHMRPKIIYSTSDMHILKALVAEGLGIGFLTESAIAATDRIHSLSLEDEEQPIFYMSTAYRQSKLLSADEQSILELLQKEL</sequence>
<keyword evidence="2" id="KW-0805">Transcription regulation</keyword>
<organism evidence="6 7">
    <name type="scientific">Ligilactobacillus salitolerans</name>
    <dbReference type="NCBI Taxonomy" id="1808352"/>
    <lineage>
        <taxon>Bacteria</taxon>
        <taxon>Bacillati</taxon>
        <taxon>Bacillota</taxon>
        <taxon>Bacilli</taxon>
        <taxon>Lactobacillales</taxon>
        <taxon>Lactobacillaceae</taxon>
        <taxon>Ligilactobacillus</taxon>
    </lineage>
</organism>
<dbReference type="PROSITE" id="PS50931">
    <property type="entry name" value="HTH_LYSR"/>
    <property type="match status" value="1"/>
</dbReference>
<evidence type="ECO:0000313" key="6">
    <source>
        <dbReference type="EMBL" id="GBG93814.1"/>
    </source>
</evidence>
<dbReference type="OrthoDB" id="9803735at2"/>
<evidence type="ECO:0000256" key="1">
    <source>
        <dbReference type="ARBA" id="ARBA00009437"/>
    </source>
</evidence>
<evidence type="ECO:0000256" key="3">
    <source>
        <dbReference type="ARBA" id="ARBA00023125"/>
    </source>
</evidence>
<dbReference type="PRINTS" id="PR00039">
    <property type="entry name" value="HTHLYSR"/>
</dbReference>
<dbReference type="SUPFAM" id="SSF53850">
    <property type="entry name" value="Periplasmic binding protein-like II"/>
    <property type="match status" value="1"/>
</dbReference>
<name>A0A401IQN8_9LACO</name>
<evidence type="ECO:0000313" key="7">
    <source>
        <dbReference type="Proteomes" id="UP000286848"/>
    </source>
</evidence>
<evidence type="ECO:0000256" key="4">
    <source>
        <dbReference type="ARBA" id="ARBA00023163"/>
    </source>
</evidence>
<dbReference type="EMBL" id="BFFP01000003">
    <property type="protein sequence ID" value="GBG93814.1"/>
    <property type="molecule type" value="Genomic_DNA"/>
</dbReference>
<dbReference type="GO" id="GO:0003677">
    <property type="term" value="F:DNA binding"/>
    <property type="evidence" value="ECO:0007669"/>
    <property type="project" value="UniProtKB-KW"/>
</dbReference>
<dbReference type="AlphaFoldDB" id="A0A401IQN8"/>
<dbReference type="PANTHER" id="PTHR30419:SF28">
    <property type="entry name" value="HTH-TYPE TRANSCRIPTIONAL REGULATOR BSDA"/>
    <property type="match status" value="1"/>
</dbReference>
<dbReference type="Gene3D" id="3.40.190.290">
    <property type="match status" value="1"/>
</dbReference>
<dbReference type="PANTHER" id="PTHR30419">
    <property type="entry name" value="HTH-TYPE TRANSCRIPTIONAL REGULATOR YBHD"/>
    <property type="match status" value="1"/>
</dbReference>
<dbReference type="Gene3D" id="1.10.10.10">
    <property type="entry name" value="Winged helix-like DNA-binding domain superfamily/Winged helix DNA-binding domain"/>
    <property type="match status" value="1"/>
</dbReference>
<dbReference type="RefSeq" id="WP_124974672.1">
    <property type="nucleotide sequence ID" value="NZ_BFFP01000003.1"/>
</dbReference>
<accession>A0A401IQN8</accession>
<gene>
    <name evidence="6" type="primary">mleR</name>
    <name evidence="6" type="ORF">LFYK43_02730</name>
</gene>
<dbReference type="InterPro" id="IPR036390">
    <property type="entry name" value="WH_DNA-bd_sf"/>
</dbReference>
<evidence type="ECO:0000259" key="5">
    <source>
        <dbReference type="PROSITE" id="PS50931"/>
    </source>
</evidence>
<comment type="caution">
    <text evidence="6">The sequence shown here is derived from an EMBL/GenBank/DDBJ whole genome shotgun (WGS) entry which is preliminary data.</text>
</comment>
<dbReference type="InterPro" id="IPR050950">
    <property type="entry name" value="HTH-type_LysR_regulators"/>
</dbReference>
<dbReference type="FunFam" id="1.10.10.10:FF:000001">
    <property type="entry name" value="LysR family transcriptional regulator"/>
    <property type="match status" value="1"/>
</dbReference>
<dbReference type="GO" id="GO:0003700">
    <property type="term" value="F:DNA-binding transcription factor activity"/>
    <property type="evidence" value="ECO:0007669"/>
    <property type="project" value="InterPro"/>
</dbReference>